<gene>
    <name evidence="14" type="ORF">J2S06_001828</name>
</gene>
<name>A0ABT9VP48_9BACI</name>
<evidence type="ECO:0000256" key="4">
    <source>
        <dbReference type="ARBA" id="ARBA00020268"/>
    </source>
</evidence>
<dbReference type="RefSeq" id="WP_044896270.1">
    <property type="nucleotide sequence ID" value="NZ_JAUSTR010000006.1"/>
</dbReference>
<keyword evidence="11 13" id="KW-0472">Membrane</keyword>
<evidence type="ECO:0000256" key="5">
    <source>
        <dbReference type="ARBA" id="ARBA00022448"/>
    </source>
</evidence>
<keyword evidence="8 13" id="KW-0812">Transmembrane</keyword>
<dbReference type="EMBL" id="JAUSTR010000006">
    <property type="protein sequence ID" value="MDQ0162751.1"/>
    <property type="molecule type" value="Genomic_DNA"/>
</dbReference>
<evidence type="ECO:0000256" key="6">
    <source>
        <dbReference type="ARBA" id="ARBA00022449"/>
    </source>
</evidence>
<feature type="transmembrane region" description="Helical" evidence="13">
    <location>
        <begin position="286"/>
        <end position="307"/>
    </location>
</feature>
<feature type="transmembrane region" description="Helical" evidence="13">
    <location>
        <begin position="12"/>
        <end position="34"/>
    </location>
</feature>
<dbReference type="Pfam" id="PF01554">
    <property type="entry name" value="MatE"/>
    <property type="match status" value="2"/>
</dbReference>
<dbReference type="PIRSF" id="PIRSF006603">
    <property type="entry name" value="DinF"/>
    <property type="match status" value="1"/>
</dbReference>
<reference evidence="14 15" key="1">
    <citation type="submission" date="2023-07" db="EMBL/GenBank/DDBJ databases">
        <title>Genomic Encyclopedia of Type Strains, Phase IV (KMG-IV): sequencing the most valuable type-strain genomes for metagenomic binning, comparative biology and taxonomic classification.</title>
        <authorList>
            <person name="Goeker M."/>
        </authorList>
    </citation>
    <scope>NUCLEOTIDE SEQUENCE [LARGE SCALE GENOMIC DNA]</scope>
    <source>
        <strain evidence="14 15">DSM 19092</strain>
    </source>
</reference>
<evidence type="ECO:0000313" key="14">
    <source>
        <dbReference type="EMBL" id="MDQ0162751.1"/>
    </source>
</evidence>
<feature type="transmembrane region" description="Helical" evidence="13">
    <location>
        <begin position="194"/>
        <end position="216"/>
    </location>
</feature>
<evidence type="ECO:0000256" key="3">
    <source>
        <dbReference type="ARBA" id="ARBA00010199"/>
    </source>
</evidence>
<dbReference type="PANTHER" id="PTHR43298:SF2">
    <property type="entry name" value="FMN_FAD EXPORTER YEEO-RELATED"/>
    <property type="match status" value="1"/>
</dbReference>
<dbReference type="PANTHER" id="PTHR43298">
    <property type="entry name" value="MULTIDRUG RESISTANCE PROTEIN NORM-RELATED"/>
    <property type="match status" value="1"/>
</dbReference>
<protein>
    <recommendedName>
        <fullName evidence="4">Probable multidrug resistance protein NorM</fullName>
    </recommendedName>
    <alternativeName>
        <fullName evidence="12">Multidrug-efflux transporter</fullName>
    </alternativeName>
</protein>
<dbReference type="InterPro" id="IPR050222">
    <property type="entry name" value="MATE_MdtK"/>
</dbReference>
<evidence type="ECO:0000256" key="12">
    <source>
        <dbReference type="ARBA" id="ARBA00031636"/>
    </source>
</evidence>
<evidence type="ECO:0000256" key="9">
    <source>
        <dbReference type="ARBA" id="ARBA00022989"/>
    </source>
</evidence>
<evidence type="ECO:0000256" key="7">
    <source>
        <dbReference type="ARBA" id="ARBA00022475"/>
    </source>
</evidence>
<dbReference type="NCBIfam" id="TIGR00797">
    <property type="entry name" value="matE"/>
    <property type="match status" value="1"/>
</dbReference>
<keyword evidence="10" id="KW-0406">Ion transport</keyword>
<keyword evidence="7" id="KW-1003">Cell membrane</keyword>
<evidence type="ECO:0000256" key="1">
    <source>
        <dbReference type="ARBA" id="ARBA00003408"/>
    </source>
</evidence>
<dbReference type="InterPro" id="IPR048279">
    <property type="entry name" value="MdtK-like"/>
</dbReference>
<evidence type="ECO:0000256" key="10">
    <source>
        <dbReference type="ARBA" id="ARBA00023065"/>
    </source>
</evidence>
<dbReference type="Proteomes" id="UP001225646">
    <property type="component" value="Unassembled WGS sequence"/>
</dbReference>
<evidence type="ECO:0000256" key="11">
    <source>
        <dbReference type="ARBA" id="ARBA00023136"/>
    </source>
</evidence>
<feature type="transmembrane region" description="Helical" evidence="13">
    <location>
        <begin position="319"/>
        <end position="340"/>
    </location>
</feature>
<comment type="subcellular location">
    <subcellularLocation>
        <location evidence="2">Cell membrane</location>
        <topology evidence="2">Multi-pass membrane protein</topology>
    </subcellularLocation>
</comment>
<dbReference type="InterPro" id="IPR002528">
    <property type="entry name" value="MATE_fam"/>
</dbReference>
<accession>A0ABT9VP48</accession>
<feature type="transmembrane region" description="Helical" evidence="13">
    <location>
        <begin position="389"/>
        <end position="412"/>
    </location>
</feature>
<feature type="transmembrane region" description="Helical" evidence="13">
    <location>
        <begin position="162"/>
        <end position="182"/>
    </location>
</feature>
<keyword evidence="15" id="KW-1185">Reference proteome</keyword>
<evidence type="ECO:0000256" key="13">
    <source>
        <dbReference type="SAM" id="Phobius"/>
    </source>
</evidence>
<feature type="transmembrane region" description="Helical" evidence="13">
    <location>
        <begin position="244"/>
        <end position="266"/>
    </location>
</feature>
<feature type="transmembrane region" description="Helical" evidence="13">
    <location>
        <begin position="91"/>
        <end position="113"/>
    </location>
</feature>
<organism evidence="14 15">
    <name type="scientific">Aeribacillus alveayuensis</name>
    <dbReference type="NCBI Taxonomy" id="279215"/>
    <lineage>
        <taxon>Bacteria</taxon>
        <taxon>Bacillati</taxon>
        <taxon>Bacillota</taxon>
        <taxon>Bacilli</taxon>
        <taxon>Bacillales</taxon>
        <taxon>Bacillaceae</taxon>
        <taxon>Aeribacillus</taxon>
    </lineage>
</organism>
<proteinExistence type="inferred from homology"/>
<keyword evidence="6" id="KW-0050">Antiport</keyword>
<feature type="transmembrane region" description="Helical" evidence="13">
    <location>
        <begin position="418"/>
        <end position="439"/>
    </location>
</feature>
<comment type="caution">
    <text evidence="14">The sequence shown here is derived from an EMBL/GenBank/DDBJ whole genome shotgun (WGS) entry which is preliminary data.</text>
</comment>
<evidence type="ECO:0000256" key="8">
    <source>
        <dbReference type="ARBA" id="ARBA00022692"/>
    </source>
</evidence>
<keyword evidence="9 13" id="KW-1133">Transmembrane helix</keyword>
<comment type="similarity">
    <text evidence="3">Belongs to the multi antimicrobial extrusion (MATE) (TC 2.A.66.1) family.</text>
</comment>
<sequence>MDKITPLQDKLKHLLIIFVPIFLSQMSLYAMNFFDTAMSGRVGADDLAGVAIGSSLWVPVYTGLSGILLAITPIAAQLIGAKKQDMVPFSIIQGLYLSIFISIVVIFIGIASLDTILQFMSLTDKVRHIAKEYLVALSFGIVPLFASSVFRSFIDSLGQTRVTMLIIVASLPINILFNYLFIFGSFGFPKLGGIGAGIASAITYWFIFLLSVVIIIKQPPFSHYQIFHRFYRVSLAKWKGILKIGVPIGLSIFFETSIFAAVTLLMSDYDTVTIASHQAALNFASLLYMLPLSISMALTIVVGYEIGAKRSKDAKQYSVIGITLAVCLSLLSAAVIYFYKQPIASLYTDEMTVLTLTQQFLMYAIFFQIFDAIQAPIQGILRGYKDVNAAFIISLISYWVIGLPFGYLLANYTYFHAFGYWIGLISGLAAGAIGLTVRLRIVQKRFVEKGDLA</sequence>
<keyword evidence="5" id="KW-0813">Transport</keyword>
<feature type="transmembrane region" description="Helical" evidence="13">
    <location>
        <begin position="54"/>
        <end position="79"/>
    </location>
</feature>
<feature type="transmembrane region" description="Helical" evidence="13">
    <location>
        <begin position="133"/>
        <end position="150"/>
    </location>
</feature>
<evidence type="ECO:0000313" key="15">
    <source>
        <dbReference type="Proteomes" id="UP001225646"/>
    </source>
</evidence>
<evidence type="ECO:0000256" key="2">
    <source>
        <dbReference type="ARBA" id="ARBA00004651"/>
    </source>
</evidence>
<comment type="function">
    <text evidence="1">Multidrug efflux pump.</text>
</comment>
<feature type="transmembrane region" description="Helical" evidence="13">
    <location>
        <begin position="360"/>
        <end position="377"/>
    </location>
</feature>
<dbReference type="CDD" id="cd13131">
    <property type="entry name" value="MATE_NorM_like"/>
    <property type="match status" value="1"/>
</dbReference>